<dbReference type="InterPro" id="IPR009057">
    <property type="entry name" value="Homeodomain-like_sf"/>
</dbReference>
<dbReference type="PRINTS" id="PR00032">
    <property type="entry name" value="HTHARAC"/>
</dbReference>
<dbReference type="STRING" id="187304.B0E33_22495"/>
<dbReference type="Pfam" id="PF12833">
    <property type="entry name" value="HTH_18"/>
    <property type="match status" value="1"/>
</dbReference>
<feature type="domain" description="HTH araC/xylS-type" evidence="4">
    <location>
        <begin position="234"/>
        <end position="332"/>
    </location>
</feature>
<name>A0A0M6XZ38_9HYPH</name>
<dbReference type="Proteomes" id="UP000048926">
    <property type="component" value="Unassembled WGS sequence"/>
</dbReference>
<dbReference type="GO" id="GO:0005829">
    <property type="term" value="C:cytosol"/>
    <property type="evidence" value="ECO:0007669"/>
    <property type="project" value="TreeGrafter"/>
</dbReference>
<sequence length="336" mass="36796">MASVIAAFAHTMAATAGLTMTSDGKLVAADGTVRHEVRTEDGRIPDTAHFELLDWIRSWYPDETGLVFAYAQNIKPDDLGVLGLAIKTAPTLRTTLQLIERYFRLVTDTALYCLEEDGPLAVFSIAGQTSPQPILHLRNECALAGFAHNLASQVGPRLKIEAVTFRHPCRGDAERYAAFFGCPVRFGEAQDAIMMTQAMLDLPNRLGDQGVCTFLTDHLETEIDALPAGSALTRDLLNRLTKTLSSGVPSAAAVARDLGMSERTLYRRLAEEGLTYRDMLREAQTKLARELLAGSSCSIAEIAFLTGFSEQSTFTRAFKRWVGQPPAQFRQHSATV</sequence>
<evidence type="ECO:0000259" key="4">
    <source>
        <dbReference type="PROSITE" id="PS01124"/>
    </source>
</evidence>
<protein>
    <submittedName>
        <fullName evidence="5">Virulence-regulating protein VirS</fullName>
    </submittedName>
</protein>
<dbReference type="PANTHER" id="PTHR47894">
    <property type="entry name" value="HTH-TYPE TRANSCRIPTIONAL REGULATOR GADX"/>
    <property type="match status" value="1"/>
</dbReference>
<dbReference type="InterPro" id="IPR032687">
    <property type="entry name" value="AraC-type_N"/>
</dbReference>
<dbReference type="Pfam" id="PF12625">
    <property type="entry name" value="Arabinose_bd"/>
    <property type="match status" value="1"/>
</dbReference>
<dbReference type="GO" id="GO:0003700">
    <property type="term" value="F:DNA-binding transcription factor activity"/>
    <property type="evidence" value="ECO:0007669"/>
    <property type="project" value="InterPro"/>
</dbReference>
<evidence type="ECO:0000313" key="5">
    <source>
        <dbReference type="EMBL" id="CTQ43106.1"/>
    </source>
</evidence>
<dbReference type="SMART" id="SM00342">
    <property type="entry name" value="HTH_ARAC"/>
    <property type="match status" value="1"/>
</dbReference>
<evidence type="ECO:0000313" key="6">
    <source>
        <dbReference type="Proteomes" id="UP000048926"/>
    </source>
</evidence>
<accession>A0A0M6XZ38</accession>
<proteinExistence type="predicted"/>
<dbReference type="RefSeq" id="WP_055655207.1">
    <property type="nucleotide sequence ID" value="NZ_CXST01000001.1"/>
</dbReference>
<dbReference type="GO" id="GO:0000976">
    <property type="term" value="F:transcription cis-regulatory region binding"/>
    <property type="evidence" value="ECO:0007669"/>
    <property type="project" value="TreeGrafter"/>
</dbReference>
<dbReference type="PANTHER" id="PTHR47894:SF1">
    <property type="entry name" value="HTH-TYPE TRANSCRIPTIONAL REGULATOR VQSM"/>
    <property type="match status" value="1"/>
</dbReference>
<evidence type="ECO:0000256" key="2">
    <source>
        <dbReference type="ARBA" id="ARBA00023125"/>
    </source>
</evidence>
<dbReference type="OrthoDB" id="9805730at2"/>
<dbReference type="InterPro" id="IPR018060">
    <property type="entry name" value="HTH_AraC"/>
</dbReference>
<keyword evidence="3" id="KW-0804">Transcription</keyword>
<dbReference type="Gene3D" id="1.10.10.60">
    <property type="entry name" value="Homeodomain-like"/>
    <property type="match status" value="1"/>
</dbReference>
<organism evidence="5 6">
    <name type="scientific">Roseibium aggregatum</name>
    <dbReference type="NCBI Taxonomy" id="187304"/>
    <lineage>
        <taxon>Bacteria</taxon>
        <taxon>Pseudomonadati</taxon>
        <taxon>Pseudomonadota</taxon>
        <taxon>Alphaproteobacteria</taxon>
        <taxon>Hyphomicrobiales</taxon>
        <taxon>Stappiaceae</taxon>
        <taxon>Roseibium</taxon>
    </lineage>
</organism>
<keyword evidence="6" id="KW-1185">Reference proteome</keyword>
<dbReference type="SUPFAM" id="SSF46689">
    <property type="entry name" value="Homeodomain-like"/>
    <property type="match status" value="1"/>
</dbReference>
<evidence type="ECO:0000256" key="3">
    <source>
        <dbReference type="ARBA" id="ARBA00023163"/>
    </source>
</evidence>
<reference evidence="6" key="1">
    <citation type="submission" date="2015-07" db="EMBL/GenBank/DDBJ databases">
        <authorList>
            <person name="Rodrigo-Torres Lidia"/>
            <person name="Arahal R.David."/>
        </authorList>
    </citation>
    <scope>NUCLEOTIDE SEQUENCE [LARGE SCALE GENOMIC DNA]</scope>
    <source>
        <strain evidence="6">CECT 4801</strain>
    </source>
</reference>
<evidence type="ECO:0000256" key="1">
    <source>
        <dbReference type="ARBA" id="ARBA00023015"/>
    </source>
</evidence>
<dbReference type="AlphaFoldDB" id="A0A0M6XZ38"/>
<dbReference type="InterPro" id="IPR020449">
    <property type="entry name" value="Tscrpt_reg_AraC-type_HTH"/>
</dbReference>
<keyword evidence="1" id="KW-0805">Transcription regulation</keyword>
<dbReference type="EMBL" id="CXST01000001">
    <property type="protein sequence ID" value="CTQ43106.1"/>
    <property type="molecule type" value="Genomic_DNA"/>
</dbReference>
<dbReference type="PROSITE" id="PS01124">
    <property type="entry name" value="HTH_ARAC_FAMILY_2"/>
    <property type="match status" value="1"/>
</dbReference>
<keyword evidence="2" id="KW-0238">DNA-binding</keyword>
<gene>
    <name evidence="5" type="primary">virS_2</name>
    <name evidence="5" type="ORF">LAL4801_01542</name>
</gene>